<reference evidence="2 3" key="1">
    <citation type="submission" date="2024-05" db="EMBL/GenBank/DDBJ databases">
        <title>Genome sequencing and assembly of Indian major carp, Cirrhinus mrigala (Hamilton, 1822).</title>
        <authorList>
            <person name="Mohindra V."/>
            <person name="Chowdhury L.M."/>
            <person name="Lal K."/>
            <person name="Jena J.K."/>
        </authorList>
    </citation>
    <scope>NUCLEOTIDE SEQUENCE [LARGE SCALE GENOMIC DNA]</scope>
    <source>
        <strain evidence="2">CM1030</strain>
        <tissue evidence="2">Blood</tissue>
    </source>
</reference>
<evidence type="ECO:0000313" key="2">
    <source>
        <dbReference type="EMBL" id="KAL0177529.1"/>
    </source>
</evidence>
<dbReference type="EMBL" id="JAMKFB020000013">
    <property type="protein sequence ID" value="KAL0177529.1"/>
    <property type="molecule type" value="Genomic_DNA"/>
</dbReference>
<evidence type="ECO:0000256" key="1">
    <source>
        <dbReference type="SAM" id="MobiDB-lite"/>
    </source>
</evidence>
<gene>
    <name evidence="2" type="ORF">M9458_026423</name>
</gene>
<dbReference type="AlphaFoldDB" id="A0ABD0PU17"/>
<evidence type="ECO:0000313" key="3">
    <source>
        <dbReference type="Proteomes" id="UP001529510"/>
    </source>
</evidence>
<sequence>MKSIVPLFMAPKTIPQKTNGEVSVMHTFKDSTLTQSLTTPGDTTKATHAGLRSETSHKDAKSFRQSALSSFRNKSNGGVRYIEAERAAVSFFLSASYYDVQESANQLLGKQCVDSRGLWALGPGFNLTVMGVFLYTDKAVG</sequence>
<accession>A0ABD0PU17</accession>
<name>A0ABD0PU17_CIRMR</name>
<protein>
    <submittedName>
        <fullName evidence="2">Uncharacterized protein</fullName>
    </submittedName>
</protein>
<keyword evidence="3" id="KW-1185">Reference proteome</keyword>
<comment type="caution">
    <text evidence="2">The sequence shown here is derived from an EMBL/GenBank/DDBJ whole genome shotgun (WGS) entry which is preliminary data.</text>
</comment>
<feature type="non-terminal residue" evidence="2">
    <location>
        <position position="141"/>
    </location>
</feature>
<feature type="region of interest" description="Disordered" evidence="1">
    <location>
        <begin position="38"/>
        <end position="60"/>
    </location>
</feature>
<organism evidence="2 3">
    <name type="scientific">Cirrhinus mrigala</name>
    <name type="common">Mrigala</name>
    <dbReference type="NCBI Taxonomy" id="683832"/>
    <lineage>
        <taxon>Eukaryota</taxon>
        <taxon>Metazoa</taxon>
        <taxon>Chordata</taxon>
        <taxon>Craniata</taxon>
        <taxon>Vertebrata</taxon>
        <taxon>Euteleostomi</taxon>
        <taxon>Actinopterygii</taxon>
        <taxon>Neopterygii</taxon>
        <taxon>Teleostei</taxon>
        <taxon>Ostariophysi</taxon>
        <taxon>Cypriniformes</taxon>
        <taxon>Cyprinidae</taxon>
        <taxon>Labeoninae</taxon>
        <taxon>Labeonini</taxon>
        <taxon>Cirrhinus</taxon>
    </lineage>
</organism>
<proteinExistence type="predicted"/>
<dbReference type="Proteomes" id="UP001529510">
    <property type="component" value="Unassembled WGS sequence"/>
</dbReference>